<evidence type="ECO:0000313" key="1">
    <source>
        <dbReference type="EMBL" id="SMX47609.1"/>
    </source>
</evidence>
<reference evidence="1 2" key="1">
    <citation type="submission" date="2017-05" db="EMBL/GenBank/DDBJ databases">
        <authorList>
            <person name="Song R."/>
            <person name="Chenine A.L."/>
            <person name="Ruprecht R.M."/>
        </authorList>
    </citation>
    <scope>NUCLEOTIDE SEQUENCE [LARGE SCALE GENOMIC DNA]</scope>
    <source>
        <strain evidence="1 2">CECT 8898</strain>
    </source>
</reference>
<dbReference type="Proteomes" id="UP000207598">
    <property type="component" value="Unassembled WGS sequence"/>
</dbReference>
<dbReference type="Pfam" id="PF07087">
    <property type="entry name" value="DUF1353"/>
    <property type="match status" value="1"/>
</dbReference>
<dbReference type="RefSeq" id="WP_176445219.1">
    <property type="nucleotide sequence ID" value="NZ_FXYF01000011.1"/>
</dbReference>
<evidence type="ECO:0008006" key="3">
    <source>
        <dbReference type="Google" id="ProtNLM"/>
    </source>
</evidence>
<keyword evidence="2" id="KW-1185">Reference proteome</keyword>
<dbReference type="AlphaFoldDB" id="A0A238KXU4"/>
<name>A0A238KXU4_9RHOB</name>
<dbReference type="InterPro" id="IPR010767">
    <property type="entry name" value="Phage_CGC-2007_Cje0229"/>
</dbReference>
<gene>
    <name evidence="1" type="ORF">MAA8898_03705</name>
</gene>
<evidence type="ECO:0000313" key="2">
    <source>
        <dbReference type="Proteomes" id="UP000207598"/>
    </source>
</evidence>
<proteinExistence type="predicted"/>
<dbReference type="EMBL" id="FXYF01000011">
    <property type="protein sequence ID" value="SMX47609.1"/>
    <property type="molecule type" value="Genomic_DNA"/>
</dbReference>
<accession>A0A238KXU4</accession>
<protein>
    <recommendedName>
        <fullName evidence="3">DUF1353 domain-containing protein</fullName>
    </recommendedName>
</protein>
<sequence length="253" mass="28371">MPRKSRGRAVFAIGLLLVAGGAGALIGVPEYLVRQSVEYANTCLAVAEKDRDRICRFIGGPLEMAGQPVYIENVSHAFLPTTVKIDFVDGRGTTWTAPANTLTDGASIPVIFAPLFGDRQSREYVMAAALHDAYCGIGNEELETFRTRSWREVHRMFYEALLVNGTSPKTAKIMYAAVILGGPRWDEPARMLDHLPPEVLKQEMEWCLKWIELTDPAPEEIEQWMEERETLLLSGAEQTMPDYLRPAKDPRNF</sequence>
<organism evidence="1 2">
    <name type="scientific">Maliponia aquimaris</name>
    <dbReference type="NCBI Taxonomy" id="1673631"/>
    <lineage>
        <taxon>Bacteria</taxon>
        <taxon>Pseudomonadati</taxon>
        <taxon>Pseudomonadota</taxon>
        <taxon>Alphaproteobacteria</taxon>
        <taxon>Rhodobacterales</taxon>
        <taxon>Paracoccaceae</taxon>
        <taxon>Maliponia</taxon>
    </lineage>
</organism>